<dbReference type="PANTHER" id="PTHR47199">
    <property type="entry name" value="PHOTOSYSTEM II STABILITY/ASSEMBLY FACTOR HCF136, CHLOROPLASTIC"/>
    <property type="match status" value="1"/>
</dbReference>
<dbReference type="Proteomes" id="UP000650081">
    <property type="component" value="Unassembled WGS sequence"/>
</dbReference>
<feature type="chain" id="PRO_5037597796" evidence="1">
    <location>
        <begin position="26"/>
        <end position="692"/>
    </location>
</feature>
<dbReference type="Gene3D" id="2.130.10.10">
    <property type="entry name" value="YVTN repeat-like/Quinoprotein amine dehydrogenase"/>
    <property type="match status" value="3"/>
</dbReference>
<keyword evidence="4" id="KW-1185">Reference proteome</keyword>
<dbReference type="RefSeq" id="WP_187468455.1">
    <property type="nucleotide sequence ID" value="NZ_JACSIT010000152.1"/>
</dbReference>
<evidence type="ECO:0000259" key="2">
    <source>
        <dbReference type="Pfam" id="PF18962"/>
    </source>
</evidence>
<dbReference type="InterPro" id="IPR015943">
    <property type="entry name" value="WD40/YVTN_repeat-like_dom_sf"/>
</dbReference>
<dbReference type="InterPro" id="IPR026444">
    <property type="entry name" value="Secre_tail"/>
</dbReference>
<name>A0A923PN05_9BACT</name>
<feature type="domain" description="Secretion system C-terminal sorting" evidence="2">
    <location>
        <begin position="617"/>
        <end position="683"/>
    </location>
</feature>
<dbReference type="PANTHER" id="PTHR47199:SF2">
    <property type="entry name" value="PHOTOSYSTEM II STABILITY_ASSEMBLY FACTOR HCF136, CHLOROPLASTIC"/>
    <property type="match status" value="1"/>
</dbReference>
<comment type="caution">
    <text evidence="3">The sequence shown here is derived from an EMBL/GenBank/DDBJ whole genome shotgun (WGS) entry which is preliminary data.</text>
</comment>
<keyword evidence="1" id="KW-0732">Signal</keyword>
<evidence type="ECO:0000313" key="3">
    <source>
        <dbReference type="EMBL" id="MBC6996449.1"/>
    </source>
</evidence>
<accession>A0A923PN05</accession>
<feature type="signal peptide" evidence="1">
    <location>
        <begin position="1"/>
        <end position="25"/>
    </location>
</feature>
<organism evidence="3 4">
    <name type="scientific">Neolewinella lacunae</name>
    <dbReference type="NCBI Taxonomy" id="1517758"/>
    <lineage>
        <taxon>Bacteria</taxon>
        <taxon>Pseudomonadati</taxon>
        <taxon>Bacteroidota</taxon>
        <taxon>Saprospiria</taxon>
        <taxon>Saprospirales</taxon>
        <taxon>Lewinellaceae</taxon>
        <taxon>Neolewinella</taxon>
    </lineage>
</organism>
<dbReference type="AlphaFoldDB" id="A0A923PN05"/>
<sequence length="692" mass="75250">MRSLAHLCLPLLLVLFAGTCVRAQADIPVSYPADFITHFQDIHIDAAGVGFAAGTCGVLRRTTDSGQSWTTVTSPTDENIESIACAPGGCATAMLSTETGFFRLASNVWSPVDYPDFTSNGQLHWLTANVVIHETGGNYYDRSADGGRTWTSIDFPGNSRGNMDFSVANNIFVFIDNTLYRSTDNGATFTATSYTHPKTVLKQAWLDASRGWLFDSDRLFYRTTNGGTTWTLLNPTSQLTSVNWFIALSATHLVGAQVVNSRLESLDGGVTWTRNEFIPASTQRVNEKYHRRGNEIFTVGNQSQLLYSPQDFANFVELAPFGRLDRLEHLAFATNTLGYAINGNELLSTTDAGLTWTRTQMNQFGRDLHALSNGAAIVLGSSGVQITTDRGASFTPFLPGAVVTDNNTPQRIGVKPNGDLYLMSGTFAYVTTNDGQSWTAIAHSLGYEPSAIFFLDQNRGYAVGRQSQFATTTNGGQTWTAGVGPANNSVDVYFTTPTNGWVSTASSRHVTTDGGMTWTSQNDQGGYDITRRASDGLLLTNRFASGNNGEVAVSRDNGVTWEAVAYNCYAFRAGALTPNGRYWFSGGDGFIVRHDLDALLTSTRSPDRPAALALRAYPNPTGGEFTLELPELRTGGQGQIEVFDGNGRRVVQHNVFTGQPRIAVDLAAFPAGVYFVRWTDGTRTGRVRMVKR</sequence>
<dbReference type="Pfam" id="PF18962">
    <property type="entry name" value="Por_Secre_tail"/>
    <property type="match status" value="1"/>
</dbReference>
<dbReference type="EMBL" id="JACSIT010000152">
    <property type="protein sequence ID" value="MBC6996449.1"/>
    <property type="molecule type" value="Genomic_DNA"/>
</dbReference>
<evidence type="ECO:0000256" key="1">
    <source>
        <dbReference type="SAM" id="SignalP"/>
    </source>
</evidence>
<gene>
    <name evidence="3" type="ORF">H9S92_19915</name>
</gene>
<reference evidence="3" key="1">
    <citation type="submission" date="2020-08" db="EMBL/GenBank/DDBJ databases">
        <title>Lewinella bacteria from marine environments.</title>
        <authorList>
            <person name="Zhong Y."/>
        </authorList>
    </citation>
    <scope>NUCLEOTIDE SEQUENCE</scope>
    <source>
        <strain evidence="3">KCTC 42187</strain>
    </source>
</reference>
<dbReference type="SUPFAM" id="SSF110296">
    <property type="entry name" value="Oligoxyloglucan reducing end-specific cellobiohydrolase"/>
    <property type="match status" value="3"/>
</dbReference>
<protein>
    <submittedName>
        <fullName evidence="3">T9SS type A sorting domain-containing protein</fullName>
    </submittedName>
</protein>
<dbReference type="NCBIfam" id="TIGR04183">
    <property type="entry name" value="Por_Secre_tail"/>
    <property type="match status" value="1"/>
</dbReference>
<evidence type="ECO:0000313" key="4">
    <source>
        <dbReference type="Proteomes" id="UP000650081"/>
    </source>
</evidence>
<proteinExistence type="predicted"/>